<dbReference type="InterPro" id="IPR011333">
    <property type="entry name" value="SKP1/BTB/POZ_sf"/>
</dbReference>
<dbReference type="InterPro" id="IPR016897">
    <property type="entry name" value="SKP1"/>
</dbReference>
<dbReference type="GO" id="GO:0006511">
    <property type="term" value="P:ubiquitin-dependent protein catabolic process"/>
    <property type="evidence" value="ECO:0007669"/>
    <property type="project" value="InterPro"/>
</dbReference>
<dbReference type="PANTHER" id="PTHR11165">
    <property type="entry name" value="SKP1"/>
    <property type="match status" value="1"/>
</dbReference>
<sequence>MDAILTTFQAANYLNIKSLLVLTCQTMTDMIKGKTLEEICKTFNIKNDFIPEGEEVKRENAWVFE</sequence>
<evidence type="ECO:0000256" key="1">
    <source>
        <dbReference type="ARBA" id="ARBA00004906"/>
    </source>
</evidence>
<dbReference type="OMA" id="ENQWIFE"/>
<proteinExistence type="predicted"/>
<comment type="caution">
    <text evidence="3">The sequence shown here is derived from an EMBL/GenBank/DDBJ whole genome shotgun (WGS) entry which is preliminary data.</text>
</comment>
<dbReference type="Gene3D" id="3.30.710.10">
    <property type="entry name" value="Potassium Channel Kv1.1, Chain A"/>
    <property type="match status" value="1"/>
</dbReference>
<dbReference type="AlphaFoldDB" id="A0A2G2ZN89"/>
<dbReference type="Proteomes" id="UP000222542">
    <property type="component" value="Unassembled WGS sequence"/>
</dbReference>
<organism evidence="3 4">
    <name type="scientific">Capsicum annuum</name>
    <name type="common">Capsicum pepper</name>
    <dbReference type="NCBI Taxonomy" id="4072"/>
    <lineage>
        <taxon>Eukaryota</taxon>
        <taxon>Viridiplantae</taxon>
        <taxon>Streptophyta</taxon>
        <taxon>Embryophyta</taxon>
        <taxon>Tracheophyta</taxon>
        <taxon>Spermatophyta</taxon>
        <taxon>Magnoliopsida</taxon>
        <taxon>eudicotyledons</taxon>
        <taxon>Gunneridae</taxon>
        <taxon>Pentapetalae</taxon>
        <taxon>asterids</taxon>
        <taxon>lamiids</taxon>
        <taxon>Solanales</taxon>
        <taxon>Solanaceae</taxon>
        <taxon>Solanoideae</taxon>
        <taxon>Capsiceae</taxon>
        <taxon>Capsicum</taxon>
    </lineage>
</organism>
<dbReference type="EMBL" id="AYRZ02000004">
    <property type="protein sequence ID" value="PHT83460.1"/>
    <property type="molecule type" value="Genomic_DNA"/>
</dbReference>
<evidence type="ECO:0000313" key="4">
    <source>
        <dbReference type="Proteomes" id="UP000222542"/>
    </source>
</evidence>
<evidence type="ECO:0000313" key="3">
    <source>
        <dbReference type="EMBL" id="PHT83460.1"/>
    </source>
</evidence>
<reference evidence="3 4" key="1">
    <citation type="journal article" date="2014" name="Nat. Genet.">
        <title>Genome sequence of the hot pepper provides insights into the evolution of pungency in Capsicum species.</title>
        <authorList>
            <person name="Kim S."/>
            <person name="Park M."/>
            <person name="Yeom S.I."/>
            <person name="Kim Y.M."/>
            <person name="Lee J.M."/>
            <person name="Lee H.A."/>
            <person name="Seo E."/>
            <person name="Choi J."/>
            <person name="Cheong K."/>
            <person name="Kim K.T."/>
            <person name="Jung K."/>
            <person name="Lee G.W."/>
            <person name="Oh S.K."/>
            <person name="Bae C."/>
            <person name="Kim S.B."/>
            <person name="Lee H.Y."/>
            <person name="Kim S.Y."/>
            <person name="Kim M.S."/>
            <person name="Kang B.C."/>
            <person name="Jo Y.D."/>
            <person name="Yang H.B."/>
            <person name="Jeong H.J."/>
            <person name="Kang W.H."/>
            <person name="Kwon J.K."/>
            <person name="Shin C."/>
            <person name="Lim J.Y."/>
            <person name="Park J.H."/>
            <person name="Huh J.H."/>
            <person name="Kim J.S."/>
            <person name="Kim B.D."/>
            <person name="Cohen O."/>
            <person name="Paran I."/>
            <person name="Suh M.C."/>
            <person name="Lee S.B."/>
            <person name="Kim Y.K."/>
            <person name="Shin Y."/>
            <person name="Noh S.J."/>
            <person name="Park J."/>
            <person name="Seo Y.S."/>
            <person name="Kwon S.Y."/>
            <person name="Kim H.A."/>
            <person name="Park J.M."/>
            <person name="Kim H.J."/>
            <person name="Choi S.B."/>
            <person name="Bosland P.W."/>
            <person name="Reeves G."/>
            <person name="Jo S.H."/>
            <person name="Lee B.W."/>
            <person name="Cho H.T."/>
            <person name="Choi H.S."/>
            <person name="Lee M.S."/>
            <person name="Yu Y."/>
            <person name="Do Choi Y."/>
            <person name="Park B.S."/>
            <person name="van Deynze A."/>
            <person name="Ashrafi H."/>
            <person name="Hill T."/>
            <person name="Kim W.T."/>
            <person name="Pai H.S."/>
            <person name="Ahn H.K."/>
            <person name="Yeam I."/>
            <person name="Giovannoni J.J."/>
            <person name="Rose J.K."/>
            <person name="Sorensen I."/>
            <person name="Lee S.J."/>
            <person name="Kim R.W."/>
            <person name="Choi I.Y."/>
            <person name="Choi B.S."/>
            <person name="Lim J.S."/>
            <person name="Lee Y.H."/>
            <person name="Choi D."/>
        </authorList>
    </citation>
    <scope>NUCLEOTIDE SEQUENCE [LARGE SCALE GENOMIC DNA]</scope>
    <source>
        <strain evidence="4">cv. CM334</strain>
    </source>
</reference>
<feature type="domain" description="SKP1 component dimerisation" evidence="2">
    <location>
        <begin position="17"/>
        <end position="62"/>
    </location>
</feature>
<dbReference type="Pfam" id="PF01466">
    <property type="entry name" value="Skp1"/>
    <property type="match status" value="1"/>
</dbReference>
<dbReference type="SUPFAM" id="SSF81382">
    <property type="entry name" value="Skp1 dimerisation domain-like"/>
    <property type="match status" value="1"/>
</dbReference>
<accession>A0A2G2ZN89</accession>
<keyword evidence="4" id="KW-1185">Reference proteome</keyword>
<gene>
    <name evidence="3" type="ORF">T459_11903</name>
</gene>
<evidence type="ECO:0000259" key="2">
    <source>
        <dbReference type="Pfam" id="PF01466"/>
    </source>
</evidence>
<protein>
    <submittedName>
        <fullName evidence="3">SKP1-like protein 14</fullName>
    </submittedName>
</protein>
<name>A0A2G2ZN89_CAPAN</name>
<dbReference type="Gramene" id="PHT83460">
    <property type="protein sequence ID" value="PHT83460"/>
    <property type="gene ID" value="T459_11903"/>
</dbReference>
<dbReference type="STRING" id="4072.A0A2G2ZN89"/>
<dbReference type="InterPro" id="IPR016072">
    <property type="entry name" value="Skp1_comp_dimer"/>
</dbReference>
<dbReference type="InterPro" id="IPR036296">
    <property type="entry name" value="SKP1-like_dim_sf"/>
</dbReference>
<reference evidence="3 4" key="2">
    <citation type="journal article" date="2017" name="Genome Biol.">
        <title>New reference genome sequences of hot pepper reveal the massive evolution of plant disease-resistance genes by retroduplication.</title>
        <authorList>
            <person name="Kim S."/>
            <person name="Park J."/>
            <person name="Yeom S.I."/>
            <person name="Kim Y.M."/>
            <person name="Seo E."/>
            <person name="Kim K.T."/>
            <person name="Kim M.S."/>
            <person name="Lee J.M."/>
            <person name="Cheong K."/>
            <person name="Shin H.S."/>
            <person name="Kim S.B."/>
            <person name="Han K."/>
            <person name="Lee J."/>
            <person name="Park M."/>
            <person name="Lee H.A."/>
            <person name="Lee H.Y."/>
            <person name="Lee Y."/>
            <person name="Oh S."/>
            <person name="Lee J.H."/>
            <person name="Choi E."/>
            <person name="Choi E."/>
            <person name="Lee S.E."/>
            <person name="Jeon J."/>
            <person name="Kim H."/>
            <person name="Choi G."/>
            <person name="Song H."/>
            <person name="Lee J."/>
            <person name="Lee S.C."/>
            <person name="Kwon J.K."/>
            <person name="Lee H.Y."/>
            <person name="Koo N."/>
            <person name="Hong Y."/>
            <person name="Kim R.W."/>
            <person name="Kang W.H."/>
            <person name="Huh J.H."/>
            <person name="Kang B.C."/>
            <person name="Yang T.J."/>
            <person name="Lee Y.H."/>
            <person name="Bennetzen J.L."/>
            <person name="Choi D."/>
        </authorList>
    </citation>
    <scope>NUCLEOTIDE SEQUENCE [LARGE SCALE GENOMIC DNA]</scope>
    <source>
        <strain evidence="4">cv. CM334</strain>
    </source>
</reference>
<comment type="pathway">
    <text evidence="1">Protein modification; protein ubiquitination.</text>
</comment>